<feature type="domain" description="NolW-like" evidence="9">
    <location>
        <begin position="386"/>
        <end position="530"/>
    </location>
</feature>
<dbReference type="EMBL" id="JSAM01000105">
    <property type="protein sequence ID" value="KIA76802.1"/>
    <property type="molecule type" value="Genomic_DNA"/>
</dbReference>
<name>A0A0C1E662_9BACT</name>
<feature type="region of interest" description="Disordered" evidence="7">
    <location>
        <begin position="309"/>
        <end position="339"/>
    </location>
</feature>
<dbReference type="PRINTS" id="PR00811">
    <property type="entry name" value="BCTERIALGSPD"/>
</dbReference>
<evidence type="ECO:0008006" key="12">
    <source>
        <dbReference type="Google" id="ProtNLM"/>
    </source>
</evidence>
<proteinExistence type="inferred from homology"/>
<dbReference type="GO" id="GO:0009279">
    <property type="term" value="C:cell outer membrane"/>
    <property type="evidence" value="ECO:0007669"/>
    <property type="project" value="UniProtKB-SubCell"/>
</dbReference>
<feature type="coiled-coil region" evidence="6">
    <location>
        <begin position="355"/>
        <end position="382"/>
    </location>
</feature>
<dbReference type="InterPro" id="IPR050810">
    <property type="entry name" value="Bact_Secretion_Sys_Channel"/>
</dbReference>
<dbReference type="GO" id="GO:0009306">
    <property type="term" value="P:protein secretion"/>
    <property type="evidence" value="ECO:0007669"/>
    <property type="project" value="InterPro"/>
</dbReference>
<keyword evidence="3" id="KW-0472">Membrane</keyword>
<feature type="compositionally biased region" description="Low complexity" evidence="7">
    <location>
        <begin position="309"/>
        <end position="324"/>
    </location>
</feature>
<evidence type="ECO:0000256" key="4">
    <source>
        <dbReference type="RuleBase" id="RU004003"/>
    </source>
</evidence>
<dbReference type="GO" id="GO:0015627">
    <property type="term" value="C:type II protein secretion system complex"/>
    <property type="evidence" value="ECO:0007669"/>
    <property type="project" value="TreeGrafter"/>
</dbReference>
<protein>
    <recommendedName>
        <fullName evidence="12">General secretion pathway protein D</fullName>
    </recommendedName>
</protein>
<evidence type="ECO:0000256" key="5">
    <source>
        <dbReference type="RuleBase" id="RU004004"/>
    </source>
</evidence>
<evidence type="ECO:0000256" key="6">
    <source>
        <dbReference type="SAM" id="Coils"/>
    </source>
</evidence>
<dbReference type="PANTHER" id="PTHR30332">
    <property type="entry name" value="PROBABLE GENERAL SECRETION PATHWAY PROTEIN D"/>
    <property type="match status" value="1"/>
</dbReference>
<dbReference type="InterPro" id="IPR005644">
    <property type="entry name" value="NolW-like"/>
</dbReference>
<dbReference type="PANTHER" id="PTHR30332:SF24">
    <property type="entry name" value="SECRETIN GSPD-RELATED"/>
    <property type="match status" value="1"/>
</dbReference>
<evidence type="ECO:0000313" key="11">
    <source>
        <dbReference type="Proteomes" id="UP000031307"/>
    </source>
</evidence>
<evidence type="ECO:0000259" key="9">
    <source>
        <dbReference type="Pfam" id="PF03958"/>
    </source>
</evidence>
<feature type="domain" description="Type II/III secretion system secretin-like" evidence="8">
    <location>
        <begin position="614"/>
        <end position="783"/>
    </location>
</feature>
<comment type="similarity">
    <text evidence="4">Belongs to the bacterial secretin family.</text>
</comment>
<dbReference type="Pfam" id="PF03958">
    <property type="entry name" value="Secretin_N"/>
    <property type="match status" value="1"/>
</dbReference>
<dbReference type="InterPro" id="IPR001775">
    <property type="entry name" value="GspD/PilQ"/>
</dbReference>
<organism evidence="10 11">
    <name type="scientific">Parachlamydia acanthamoebae</name>
    <dbReference type="NCBI Taxonomy" id="83552"/>
    <lineage>
        <taxon>Bacteria</taxon>
        <taxon>Pseudomonadati</taxon>
        <taxon>Chlamydiota</taxon>
        <taxon>Chlamydiia</taxon>
        <taxon>Parachlamydiales</taxon>
        <taxon>Parachlamydiaceae</taxon>
        <taxon>Parachlamydia</taxon>
    </lineage>
</organism>
<keyword evidence="5" id="KW-0813">Transport</keyword>
<comment type="caution">
    <text evidence="10">The sequence shown here is derived from an EMBL/GenBank/DDBJ whole genome shotgun (WGS) entry which is preliminary data.</text>
</comment>
<keyword evidence="6" id="KW-0175">Coiled coil</keyword>
<accession>A0A0C1E662</accession>
<evidence type="ECO:0000256" key="7">
    <source>
        <dbReference type="SAM" id="MobiDB-lite"/>
    </source>
</evidence>
<gene>
    <name evidence="10" type="ORF">DB43_HJ00130</name>
</gene>
<dbReference type="OMA" id="WHHPETT"/>
<dbReference type="Proteomes" id="UP000031307">
    <property type="component" value="Unassembled WGS sequence"/>
</dbReference>
<dbReference type="PATRIC" id="fig|83552.4.peg.2075"/>
<sequence>MKLNTYNRLFILFALLFSTVILEGQTIAEKKEGIISEGDLSPRMQKFLEEVNKELNEWHKLLENYYSEAYRLYERGAPEQSFKALLVQINSIKDNIRDLENSWRELASTSEDSDGYALWHHPETTVGQLIMDYGSADYVYLMTPDIASLKLSVNSNIPVPRSSWGEMLELILNYNGLGSKVLNPYLRQLYVTKDDRSNLQLITRDRFDLEFVPSYARVCFVLSPQPSEVRRIWYFLDKFTNPNNTTLQMVGRDILIIGQVSEVQELLKIYDFVLANRGDKEYKVLPLSRVEAEEMAKIIGTIFDQLVETTKTTPKPSPSGKGPPIKQNPEPVDPSGGSNGLKVIPLSHIAQAVFLVGTREEIQKAESIIKEVESQVGESRRKTIFWYTTKHSDPNDLADILQRVYELMVQTGTGYEERPPTEVIELPPQPPVVTAAPFATNQPFYNIPTPLAPRPLVPRLYDYGYFLDDTYLVEPNPTRRRWERERENKGNDTRNNFIVDVKTGAIVMVVEVDILPKLKELLKKLDVPKKMVQIEVLLFEKRLNRDNQFGLNLLRTGNAATNTHTTSVQWNNIFPVGASVVHPENAGVFEYLVSRTKTASGIPAYDFAYRFLLSQDDIQINASPSVVAINQTPATIEIAEEISVSTGIFEIPTEGNVTLKDSFARARYGIKIEIIPTIHVREDMNDPEDPVDYVTLETDILFETINPSVDSRPDVTRRHITNQVRIPDQQTVIIGGLRRKNLSDSKESIPYLGEIPGIGKLFSITQLTDSATEMFIFITPKIITEAAEDFDRIRCEEMQRRPGDIPGFLCRLQRAEEAEKNRIFQGYLTMLFGRPPERCIQDCIPRGEYDGR</sequence>
<evidence type="ECO:0000313" key="10">
    <source>
        <dbReference type="EMBL" id="KIA76802.1"/>
    </source>
</evidence>
<comment type="subcellular location">
    <subcellularLocation>
        <location evidence="5">Cell outer membrane</location>
    </subcellularLocation>
    <subcellularLocation>
        <location evidence="1">Membrane</location>
    </subcellularLocation>
</comment>
<reference evidence="10 11" key="1">
    <citation type="journal article" date="2014" name="Mol. Biol. Evol.">
        <title>Massive expansion of Ubiquitination-related gene families within the Chlamydiae.</title>
        <authorList>
            <person name="Domman D."/>
            <person name="Collingro A."/>
            <person name="Lagkouvardos I."/>
            <person name="Gehre L."/>
            <person name="Weinmaier T."/>
            <person name="Rattei T."/>
            <person name="Subtil A."/>
            <person name="Horn M."/>
        </authorList>
    </citation>
    <scope>NUCLEOTIDE SEQUENCE [LARGE SCALE GENOMIC DNA]</scope>
    <source>
        <strain evidence="10 11">OEW1</strain>
    </source>
</reference>
<evidence type="ECO:0000259" key="8">
    <source>
        <dbReference type="Pfam" id="PF00263"/>
    </source>
</evidence>
<dbReference type="Pfam" id="PF00263">
    <property type="entry name" value="Secretin"/>
    <property type="match status" value="1"/>
</dbReference>
<evidence type="ECO:0000256" key="2">
    <source>
        <dbReference type="ARBA" id="ARBA00022729"/>
    </source>
</evidence>
<dbReference type="RefSeq" id="WP_006342418.1">
    <property type="nucleotide sequence ID" value="NZ_BAWW01000033.1"/>
</dbReference>
<feature type="coiled-coil region" evidence="6">
    <location>
        <begin position="48"/>
        <end position="102"/>
    </location>
</feature>
<keyword evidence="2" id="KW-0732">Signal</keyword>
<evidence type="ECO:0000256" key="1">
    <source>
        <dbReference type="ARBA" id="ARBA00004370"/>
    </source>
</evidence>
<dbReference type="InterPro" id="IPR004846">
    <property type="entry name" value="T2SS/T3SS_dom"/>
</dbReference>
<dbReference type="AlphaFoldDB" id="A0A0C1E662"/>
<evidence type="ECO:0000256" key="3">
    <source>
        <dbReference type="ARBA" id="ARBA00023136"/>
    </source>
</evidence>